<dbReference type="Gene3D" id="3.30.70.3270">
    <property type="match status" value="1"/>
</dbReference>
<dbReference type="PANTHER" id="PTHR10849:SF35">
    <property type="entry name" value="FORMATE HYDROGENLYASE SUBUNIT 6-RELATED"/>
    <property type="match status" value="1"/>
</dbReference>
<evidence type="ECO:0000259" key="6">
    <source>
        <dbReference type="PROSITE" id="PS51379"/>
    </source>
</evidence>
<evidence type="ECO:0000256" key="2">
    <source>
        <dbReference type="ARBA" id="ARBA00022723"/>
    </source>
</evidence>
<dbReference type="InterPro" id="IPR017900">
    <property type="entry name" value="4Fe4S_Fe_S_CS"/>
</dbReference>
<dbReference type="Pfam" id="PF14697">
    <property type="entry name" value="Fer4_21"/>
    <property type="match status" value="1"/>
</dbReference>
<dbReference type="AlphaFoldDB" id="A0A7C2G104"/>
<evidence type="ECO:0000313" key="7">
    <source>
        <dbReference type="EMBL" id="HEF87227.1"/>
    </source>
</evidence>
<accession>A0A7C2G104</accession>
<reference evidence="7" key="1">
    <citation type="journal article" date="2020" name="mSystems">
        <title>Genome- and Community-Level Interaction Insights into Carbon Utilization and Element Cycling Functions of Hydrothermarchaeota in Hydrothermal Sediment.</title>
        <authorList>
            <person name="Zhou Z."/>
            <person name="Liu Y."/>
            <person name="Xu W."/>
            <person name="Pan J."/>
            <person name="Luo Z.H."/>
            <person name="Li M."/>
        </authorList>
    </citation>
    <scope>NUCLEOTIDE SEQUENCE [LARGE SCALE GENOMIC DNA]</scope>
    <source>
        <strain evidence="7">SpSt-23</strain>
    </source>
</reference>
<dbReference type="InterPro" id="IPR017896">
    <property type="entry name" value="4Fe4S_Fe-S-bd"/>
</dbReference>
<proteinExistence type="predicted"/>
<keyword evidence="5" id="KW-0411">Iron-sulfur</keyword>
<dbReference type="PANTHER" id="PTHR10849">
    <property type="entry name" value="NADH DEHYDROGENASE UBIQUINONE IRON-SULFUR PROTEIN 8, MITOCHONDRIAL"/>
    <property type="match status" value="1"/>
</dbReference>
<keyword evidence="3" id="KW-0677">Repeat</keyword>
<feature type="domain" description="4Fe-4S ferredoxin-type" evidence="6">
    <location>
        <begin position="70"/>
        <end position="99"/>
    </location>
</feature>
<dbReference type="PROSITE" id="PS51379">
    <property type="entry name" value="4FE4S_FER_2"/>
    <property type="match status" value="2"/>
</dbReference>
<dbReference type="GO" id="GO:0009060">
    <property type="term" value="P:aerobic respiration"/>
    <property type="evidence" value="ECO:0007669"/>
    <property type="project" value="TreeGrafter"/>
</dbReference>
<feature type="domain" description="4Fe-4S ferredoxin-type" evidence="6">
    <location>
        <begin position="37"/>
        <end position="66"/>
    </location>
</feature>
<dbReference type="InterPro" id="IPR010226">
    <property type="entry name" value="NADH_quinone_OxRdtase_chainI"/>
</dbReference>
<comment type="caution">
    <text evidence="7">The sequence shown here is derived from an EMBL/GenBank/DDBJ whole genome shotgun (WGS) entry which is preliminary data.</text>
</comment>
<name>A0A7C2G104_9CREN</name>
<keyword evidence="4" id="KW-0408">Iron</keyword>
<keyword evidence="2" id="KW-0479">Metal-binding</keyword>
<evidence type="ECO:0000256" key="1">
    <source>
        <dbReference type="ARBA" id="ARBA00022485"/>
    </source>
</evidence>
<evidence type="ECO:0000256" key="3">
    <source>
        <dbReference type="ARBA" id="ARBA00022737"/>
    </source>
</evidence>
<gene>
    <name evidence="7" type="ORF">ENP55_02825</name>
</gene>
<evidence type="ECO:0000256" key="5">
    <source>
        <dbReference type="ARBA" id="ARBA00023014"/>
    </source>
</evidence>
<protein>
    <submittedName>
        <fullName evidence="7">4Fe-4S dicluster domain-containing protein</fullName>
    </submittedName>
</protein>
<dbReference type="GO" id="GO:0016020">
    <property type="term" value="C:membrane"/>
    <property type="evidence" value="ECO:0007669"/>
    <property type="project" value="InterPro"/>
</dbReference>
<dbReference type="GO" id="GO:0003954">
    <property type="term" value="F:NADH dehydrogenase activity"/>
    <property type="evidence" value="ECO:0007669"/>
    <property type="project" value="TreeGrafter"/>
</dbReference>
<organism evidence="7">
    <name type="scientific">Thermosphaera aggregans</name>
    <dbReference type="NCBI Taxonomy" id="54254"/>
    <lineage>
        <taxon>Archaea</taxon>
        <taxon>Thermoproteota</taxon>
        <taxon>Thermoprotei</taxon>
        <taxon>Desulfurococcales</taxon>
        <taxon>Desulfurococcaceae</taxon>
        <taxon>Thermosphaera</taxon>
    </lineage>
</organism>
<dbReference type="SUPFAM" id="SSF54862">
    <property type="entry name" value="4Fe-4S ferredoxins"/>
    <property type="match status" value="1"/>
</dbReference>
<sequence>MSEKLKPAKLLVIATKSGRVTKKYPYEEPLVSPDFRGLIEIDENKCIGCGACVNACPPNALQMISDKETTVLRYFIGRCIFCWRCVDVCPVGAITGTRKFELATDDASDLYVHVVHKKPKCETCEGQGGTQKMLYYVVEKSPVTEEYLNECPDCRKKSFIESVAKRRTGGVSE</sequence>
<keyword evidence="1" id="KW-0004">4Fe-4S</keyword>
<dbReference type="GO" id="GO:0046872">
    <property type="term" value="F:metal ion binding"/>
    <property type="evidence" value="ECO:0007669"/>
    <property type="project" value="UniProtKB-KW"/>
</dbReference>
<dbReference type="PROSITE" id="PS00198">
    <property type="entry name" value="4FE4S_FER_1"/>
    <property type="match status" value="2"/>
</dbReference>
<evidence type="ECO:0000256" key="4">
    <source>
        <dbReference type="ARBA" id="ARBA00023004"/>
    </source>
</evidence>
<dbReference type="EMBL" id="DSJT01000012">
    <property type="protein sequence ID" value="HEF87227.1"/>
    <property type="molecule type" value="Genomic_DNA"/>
</dbReference>
<dbReference type="GO" id="GO:0051539">
    <property type="term" value="F:4 iron, 4 sulfur cluster binding"/>
    <property type="evidence" value="ECO:0007669"/>
    <property type="project" value="UniProtKB-KW"/>
</dbReference>